<keyword evidence="6 10" id="KW-0879">Wnt signaling pathway</keyword>
<dbReference type="PANTHER" id="PTHR12027:SF82">
    <property type="entry name" value="PROTO-ONCOGENE WNT-3"/>
    <property type="match status" value="1"/>
</dbReference>
<evidence type="ECO:0000256" key="5">
    <source>
        <dbReference type="ARBA" id="ARBA00022530"/>
    </source>
</evidence>
<keyword evidence="5" id="KW-0272">Extracellular matrix</keyword>
<gene>
    <name evidence="11" type="ORF">KOW79_011132</name>
</gene>
<proteinExistence type="inferred from homology"/>
<dbReference type="GO" id="GO:0005615">
    <property type="term" value="C:extracellular space"/>
    <property type="evidence" value="ECO:0007669"/>
    <property type="project" value="TreeGrafter"/>
</dbReference>
<keyword evidence="9" id="KW-0449">Lipoprotein</keyword>
<evidence type="ECO:0000256" key="1">
    <source>
        <dbReference type="ARBA" id="ARBA00004498"/>
    </source>
</evidence>
<comment type="similarity">
    <text evidence="2 10">Belongs to the Wnt family.</text>
</comment>
<keyword evidence="3 10" id="KW-0217">Developmental protein</keyword>
<dbReference type="GO" id="GO:0060070">
    <property type="term" value="P:canonical Wnt signaling pathway"/>
    <property type="evidence" value="ECO:0007669"/>
    <property type="project" value="TreeGrafter"/>
</dbReference>
<dbReference type="GO" id="GO:0005125">
    <property type="term" value="F:cytokine activity"/>
    <property type="evidence" value="ECO:0007669"/>
    <property type="project" value="TreeGrafter"/>
</dbReference>
<organism evidence="11 12">
    <name type="scientific">Hemibagrus wyckioides</name>
    <dbReference type="NCBI Taxonomy" id="337641"/>
    <lineage>
        <taxon>Eukaryota</taxon>
        <taxon>Metazoa</taxon>
        <taxon>Chordata</taxon>
        <taxon>Craniata</taxon>
        <taxon>Vertebrata</taxon>
        <taxon>Euteleostomi</taxon>
        <taxon>Actinopterygii</taxon>
        <taxon>Neopterygii</taxon>
        <taxon>Teleostei</taxon>
        <taxon>Ostariophysi</taxon>
        <taxon>Siluriformes</taxon>
        <taxon>Bagridae</taxon>
        <taxon>Hemibagrus</taxon>
    </lineage>
</organism>
<protein>
    <recommendedName>
        <fullName evidence="10">Protein Wnt</fullName>
    </recommendedName>
</protein>
<accession>A0A9D3SHQ4</accession>
<dbReference type="GO" id="GO:0030182">
    <property type="term" value="P:neuron differentiation"/>
    <property type="evidence" value="ECO:0007669"/>
    <property type="project" value="TreeGrafter"/>
</dbReference>
<name>A0A9D3SHQ4_9TELE</name>
<keyword evidence="7" id="KW-1015">Disulfide bond</keyword>
<evidence type="ECO:0000256" key="6">
    <source>
        <dbReference type="ARBA" id="ARBA00022687"/>
    </source>
</evidence>
<keyword evidence="4" id="KW-0964">Secreted</keyword>
<sequence length="169" mass="18508">MLVGTARRPLSGPGDYLKDKYDSASEVVVEKHRESRGWVETLQAKYTFFKHPTERDLVYFEGSPNFCEPNLRSPGATGKPCVIPHPHACAAEPRNRPLLSKSSLLGKHSDLLHAGACETSQRIPSRENRQADAHLRTTLVASHGIGGQCCSERGDWSLIVAPQSCGMSV</sequence>
<evidence type="ECO:0000256" key="4">
    <source>
        <dbReference type="ARBA" id="ARBA00022525"/>
    </source>
</evidence>
<evidence type="ECO:0000313" key="11">
    <source>
        <dbReference type="EMBL" id="KAG7324816.1"/>
    </source>
</evidence>
<evidence type="ECO:0000256" key="3">
    <source>
        <dbReference type="ARBA" id="ARBA00022473"/>
    </source>
</evidence>
<comment type="caution">
    <text evidence="11">The sequence shown here is derived from an EMBL/GenBank/DDBJ whole genome shotgun (WGS) entry which is preliminary data.</text>
</comment>
<evidence type="ECO:0000256" key="10">
    <source>
        <dbReference type="RuleBase" id="RU003500"/>
    </source>
</evidence>
<keyword evidence="8" id="KW-0325">Glycoprotein</keyword>
<dbReference type="Proteomes" id="UP000824219">
    <property type="component" value="Linkage Group LG13"/>
</dbReference>
<dbReference type="EMBL" id="JAHKSW010000013">
    <property type="protein sequence ID" value="KAG7324816.1"/>
    <property type="molecule type" value="Genomic_DNA"/>
</dbReference>
<evidence type="ECO:0000256" key="2">
    <source>
        <dbReference type="ARBA" id="ARBA00005683"/>
    </source>
</evidence>
<reference evidence="11 12" key="1">
    <citation type="submission" date="2021-06" db="EMBL/GenBank/DDBJ databases">
        <title>Chromosome-level genome assembly of the red-tail catfish (Hemibagrus wyckioides).</title>
        <authorList>
            <person name="Shao F."/>
        </authorList>
    </citation>
    <scope>NUCLEOTIDE SEQUENCE [LARGE SCALE GENOMIC DNA]</scope>
    <source>
        <strain evidence="11">EC202008001</strain>
        <tissue evidence="11">Blood</tissue>
    </source>
</reference>
<dbReference type="InterPro" id="IPR005817">
    <property type="entry name" value="Wnt"/>
</dbReference>
<dbReference type="Pfam" id="PF00110">
    <property type="entry name" value="wnt"/>
    <property type="match status" value="1"/>
</dbReference>
<keyword evidence="12" id="KW-1185">Reference proteome</keyword>
<dbReference type="GO" id="GO:0045165">
    <property type="term" value="P:cell fate commitment"/>
    <property type="evidence" value="ECO:0007669"/>
    <property type="project" value="TreeGrafter"/>
</dbReference>
<evidence type="ECO:0000313" key="12">
    <source>
        <dbReference type="Proteomes" id="UP000824219"/>
    </source>
</evidence>
<evidence type="ECO:0000256" key="8">
    <source>
        <dbReference type="ARBA" id="ARBA00023180"/>
    </source>
</evidence>
<comment type="function">
    <text evidence="10">Ligand for members of the frizzled family of seven transmembrane receptors.</text>
</comment>
<dbReference type="GO" id="GO:0005109">
    <property type="term" value="F:frizzled binding"/>
    <property type="evidence" value="ECO:0007669"/>
    <property type="project" value="TreeGrafter"/>
</dbReference>
<evidence type="ECO:0000256" key="7">
    <source>
        <dbReference type="ARBA" id="ARBA00023157"/>
    </source>
</evidence>
<dbReference type="PANTHER" id="PTHR12027">
    <property type="entry name" value="WNT RELATED"/>
    <property type="match status" value="1"/>
</dbReference>
<evidence type="ECO:0000256" key="9">
    <source>
        <dbReference type="ARBA" id="ARBA00023288"/>
    </source>
</evidence>
<dbReference type="OrthoDB" id="5945655at2759"/>
<dbReference type="AlphaFoldDB" id="A0A9D3SHQ4"/>
<comment type="subcellular location">
    <subcellularLocation>
        <location evidence="1 10">Secreted</location>
        <location evidence="1 10">Extracellular space</location>
        <location evidence="1 10">Extracellular matrix</location>
    </subcellularLocation>
</comment>